<evidence type="ECO:0000256" key="1">
    <source>
        <dbReference type="ARBA" id="ARBA00001120"/>
    </source>
</evidence>
<keyword evidence="10 14" id="KW-0067">ATP-binding</keyword>
<dbReference type="InterPro" id="IPR011126">
    <property type="entry name" value="Hpr_kin/Pase_Hpr_N"/>
</dbReference>
<keyword evidence="12 14" id="KW-0511">Multifunctional enzyme</keyword>
<dbReference type="GO" id="GO:0005524">
    <property type="term" value="F:ATP binding"/>
    <property type="evidence" value="ECO:0007669"/>
    <property type="project" value="UniProtKB-UniRule"/>
</dbReference>
<feature type="region of interest" description="Important for the catalytic mechanism of dephosphorylation" evidence="14">
    <location>
        <begin position="270"/>
        <end position="275"/>
    </location>
</feature>
<dbReference type="STRING" id="1579979.WM2015_2432"/>
<dbReference type="Gene3D" id="3.40.1390.20">
    <property type="entry name" value="HprK N-terminal domain-like"/>
    <property type="match status" value="1"/>
</dbReference>
<sequence>MTASITPAEIFQAYADRLELRWVTGRRAAEQRQIAASSIRARPSLIGFLSLIHPNRVQVIGEEEGAWLDGLEAKIRWEAIARIVDAQPALIIVASGLEVAEDLEEWAKESGTPLLTSARPAWELVNFLQYRIARRLARSVTLHGVFMEIFTLGVLLTGESGTGKSELALELLSRGHRLIADDAPEFTQLTPDTIEGACPPVLRDCLEVRGLGILNIRRMFGDAAVKSTKFLRLIIHLHLPGEEPPGGDRLHGNIGARRVLDLDIPQINLPVMAGRNLAVMAEAAVRDHMLRMKGFDAAAEFVERHGRLMGDRE</sequence>
<dbReference type="Pfam" id="PF07475">
    <property type="entry name" value="Hpr_kinase_C"/>
    <property type="match status" value="1"/>
</dbReference>
<keyword evidence="11 14" id="KW-0460">Magnesium</keyword>
<evidence type="ECO:0000256" key="6">
    <source>
        <dbReference type="ARBA" id="ARBA00022679"/>
    </source>
</evidence>
<keyword evidence="5 14" id="KW-0723">Serine/threonine-protein kinase</keyword>
<keyword evidence="7 14" id="KW-0479">Metal-binding</keyword>
<name>A0A0K0XYM4_9GAMM</name>
<proteinExistence type="inferred from homology"/>
<dbReference type="EC" id="2.7.11.-" evidence="14"/>
<dbReference type="GO" id="GO:0000155">
    <property type="term" value="F:phosphorelay sensor kinase activity"/>
    <property type="evidence" value="ECO:0007669"/>
    <property type="project" value="InterPro"/>
</dbReference>
<evidence type="ECO:0000256" key="4">
    <source>
        <dbReference type="ARBA" id="ARBA00011643"/>
    </source>
</evidence>
<comment type="miscellaneous">
    <text evidence="14">Both phosphorylation and phosphorolysis are carried out by the same active site and suggest a common mechanism for both reactions.</text>
</comment>
<comment type="cofactor">
    <cofactor evidence="2 14">
        <name>Mg(2+)</name>
        <dbReference type="ChEBI" id="CHEBI:18420"/>
    </cofactor>
</comment>
<evidence type="ECO:0000259" key="15">
    <source>
        <dbReference type="Pfam" id="PF02603"/>
    </source>
</evidence>
<comment type="subunit">
    <text evidence="4 14">Homohexamer.</text>
</comment>
<comment type="catalytic activity">
    <reaction evidence="1 14">
        <text>[HPr protein]-L-serine + ATP = [HPr protein]-O-phospho-L-serine + ADP + H(+)</text>
        <dbReference type="Rhea" id="RHEA:46600"/>
        <dbReference type="Rhea" id="RHEA-COMP:11602"/>
        <dbReference type="Rhea" id="RHEA-COMP:11603"/>
        <dbReference type="ChEBI" id="CHEBI:15378"/>
        <dbReference type="ChEBI" id="CHEBI:29999"/>
        <dbReference type="ChEBI" id="CHEBI:30616"/>
        <dbReference type="ChEBI" id="CHEBI:83421"/>
        <dbReference type="ChEBI" id="CHEBI:456216"/>
    </reaction>
</comment>
<evidence type="ECO:0000256" key="14">
    <source>
        <dbReference type="HAMAP-Rule" id="MF_01249"/>
    </source>
</evidence>
<evidence type="ECO:0000256" key="7">
    <source>
        <dbReference type="ARBA" id="ARBA00022723"/>
    </source>
</evidence>
<organism evidence="17 18">
    <name type="scientific">Wenzhouxiangella marina</name>
    <dbReference type="NCBI Taxonomy" id="1579979"/>
    <lineage>
        <taxon>Bacteria</taxon>
        <taxon>Pseudomonadati</taxon>
        <taxon>Pseudomonadota</taxon>
        <taxon>Gammaproteobacteria</taxon>
        <taxon>Chromatiales</taxon>
        <taxon>Wenzhouxiangellaceae</taxon>
        <taxon>Wenzhouxiangella</taxon>
    </lineage>
</organism>
<dbReference type="EC" id="2.7.4.-" evidence="14"/>
<comment type="catalytic activity">
    <reaction evidence="13 14">
        <text>[HPr protein]-O-phospho-L-serine + phosphate + H(+) = [HPr protein]-L-serine + diphosphate</text>
        <dbReference type="Rhea" id="RHEA:46604"/>
        <dbReference type="Rhea" id="RHEA-COMP:11602"/>
        <dbReference type="Rhea" id="RHEA-COMP:11603"/>
        <dbReference type="ChEBI" id="CHEBI:15378"/>
        <dbReference type="ChEBI" id="CHEBI:29999"/>
        <dbReference type="ChEBI" id="CHEBI:33019"/>
        <dbReference type="ChEBI" id="CHEBI:43474"/>
        <dbReference type="ChEBI" id="CHEBI:83421"/>
    </reaction>
</comment>
<dbReference type="PANTHER" id="PTHR30305:SF1">
    <property type="entry name" value="HPR KINASE_PHOSPHORYLASE"/>
    <property type="match status" value="1"/>
</dbReference>
<feature type="binding site" evidence="14">
    <location>
        <position position="165"/>
    </location>
    <ligand>
        <name>Mg(2+)</name>
        <dbReference type="ChEBI" id="CHEBI:18420"/>
    </ligand>
</feature>
<evidence type="ECO:0000256" key="11">
    <source>
        <dbReference type="ARBA" id="ARBA00022842"/>
    </source>
</evidence>
<dbReference type="GO" id="GO:0006109">
    <property type="term" value="P:regulation of carbohydrate metabolic process"/>
    <property type="evidence" value="ECO:0007669"/>
    <property type="project" value="UniProtKB-UniRule"/>
</dbReference>
<feature type="active site" evidence="14">
    <location>
        <position position="164"/>
    </location>
</feature>
<evidence type="ECO:0000256" key="2">
    <source>
        <dbReference type="ARBA" id="ARBA00001946"/>
    </source>
</evidence>
<comment type="domain">
    <text evidence="14">The Walker A ATP-binding motif also binds Pi and PPi.</text>
</comment>
<dbReference type="FunFam" id="3.40.50.300:FF:000174">
    <property type="entry name" value="HPr kinase/phosphorylase"/>
    <property type="match status" value="1"/>
</dbReference>
<protein>
    <recommendedName>
        <fullName evidence="14">HPr kinase/phosphorylase</fullName>
        <shortName evidence="14">HPrK/P</shortName>
        <ecNumber evidence="14">2.7.11.-</ecNumber>
        <ecNumber evidence="14">2.7.4.-</ecNumber>
    </recommendedName>
    <alternativeName>
        <fullName evidence="14">HPr(Ser) kinase/phosphorylase</fullName>
    </alternativeName>
</protein>
<dbReference type="EMBL" id="CP012154">
    <property type="protein sequence ID" value="AKS42794.1"/>
    <property type="molecule type" value="Genomic_DNA"/>
</dbReference>
<evidence type="ECO:0000256" key="5">
    <source>
        <dbReference type="ARBA" id="ARBA00022527"/>
    </source>
</evidence>
<keyword evidence="18" id="KW-1185">Reference proteome</keyword>
<dbReference type="HAMAP" id="MF_01249">
    <property type="entry name" value="HPr_kinase"/>
    <property type="match status" value="1"/>
</dbReference>
<evidence type="ECO:0000256" key="3">
    <source>
        <dbReference type="ARBA" id="ARBA00006883"/>
    </source>
</evidence>
<dbReference type="PROSITE" id="PS00675">
    <property type="entry name" value="SIGMA54_INTERACT_1"/>
    <property type="match status" value="1"/>
</dbReference>
<dbReference type="NCBIfam" id="TIGR00679">
    <property type="entry name" value="hpr-ser"/>
    <property type="match status" value="1"/>
</dbReference>
<accession>A0A0K0XYM4</accession>
<dbReference type="PATRIC" id="fig|1579979.3.peg.2488"/>
<feature type="active site" evidence="14">
    <location>
        <position position="249"/>
    </location>
</feature>
<dbReference type="AlphaFoldDB" id="A0A0K0XYM4"/>
<comment type="similarity">
    <text evidence="3 14">Belongs to the HPrK/P family.</text>
</comment>
<dbReference type="SUPFAM" id="SSF53795">
    <property type="entry name" value="PEP carboxykinase-like"/>
    <property type="match status" value="1"/>
</dbReference>
<dbReference type="GO" id="GO:0000287">
    <property type="term" value="F:magnesium ion binding"/>
    <property type="evidence" value="ECO:0007669"/>
    <property type="project" value="UniProtKB-UniRule"/>
</dbReference>
<dbReference type="OrthoDB" id="9778803at2"/>
<feature type="active site" description="Proton acceptor; for phosphorylation activity. Proton donor; for dephosphorylation activity" evidence="14">
    <location>
        <position position="182"/>
    </location>
</feature>
<keyword evidence="6 14" id="KW-0808">Transferase</keyword>
<feature type="binding site" evidence="14">
    <location>
        <begin position="158"/>
        <end position="165"/>
    </location>
    <ligand>
        <name>ATP</name>
        <dbReference type="ChEBI" id="CHEBI:30616"/>
    </ligand>
</feature>
<evidence type="ECO:0000313" key="17">
    <source>
        <dbReference type="EMBL" id="AKS42794.1"/>
    </source>
</evidence>
<dbReference type="InterPro" id="IPR025662">
    <property type="entry name" value="Sigma_54_int_dom_ATP-bd_1"/>
</dbReference>
<keyword evidence="8 14" id="KW-0547">Nucleotide-binding</keyword>
<evidence type="ECO:0000256" key="10">
    <source>
        <dbReference type="ARBA" id="ARBA00022840"/>
    </source>
</evidence>
<dbReference type="Gene3D" id="3.40.50.300">
    <property type="entry name" value="P-loop containing nucleotide triphosphate hydrolases"/>
    <property type="match status" value="1"/>
</dbReference>
<feature type="active site" evidence="14">
    <location>
        <position position="143"/>
    </location>
</feature>
<evidence type="ECO:0000256" key="12">
    <source>
        <dbReference type="ARBA" id="ARBA00023268"/>
    </source>
</evidence>
<reference evidence="17 18" key="1">
    <citation type="submission" date="2015-07" db="EMBL/GenBank/DDBJ databases">
        <authorList>
            <person name="Noorani M."/>
        </authorList>
    </citation>
    <scope>NUCLEOTIDE SEQUENCE [LARGE SCALE GENOMIC DNA]</scope>
    <source>
        <strain evidence="17 18">KCTC 42284</strain>
    </source>
</reference>
<dbReference type="InterPro" id="IPR011104">
    <property type="entry name" value="Hpr_kin/Pase_C"/>
</dbReference>
<dbReference type="GO" id="GO:0004674">
    <property type="term" value="F:protein serine/threonine kinase activity"/>
    <property type="evidence" value="ECO:0007669"/>
    <property type="project" value="UniProtKB-KW"/>
</dbReference>
<dbReference type="InterPro" id="IPR003755">
    <property type="entry name" value="HPr(Ser)_kin/Pase"/>
</dbReference>
<evidence type="ECO:0000256" key="8">
    <source>
        <dbReference type="ARBA" id="ARBA00022741"/>
    </source>
</evidence>
<dbReference type="PANTHER" id="PTHR30305">
    <property type="entry name" value="PROTEIN YJDM-RELATED"/>
    <property type="match status" value="1"/>
</dbReference>
<dbReference type="Proteomes" id="UP000066624">
    <property type="component" value="Chromosome"/>
</dbReference>
<gene>
    <name evidence="14" type="primary">hprK</name>
    <name evidence="17" type="ORF">WM2015_2432</name>
</gene>
<dbReference type="KEGG" id="wma:WM2015_2432"/>
<comment type="function">
    <text evidence="14">Catalyzes the ATP- as well as the pyrophosphate-dependent phosphorylation of a specific serine residue in HPr, a phosphocarrier protein of the phosphoenolpyruvate-dependent sugar phosphotransferase system (PTS). HprK/P also catalyzes the pyrophosphate-producing, inorganic phosphate-dependent dephosphorylation (phosphorolysis) of seryl-phosphorylated HPr (P-Ser-HPr).</text>
</comment>
<feature type="region of interest" description="Important for the catalytic mechanism of both phosphorylation and dephosphorylation" evidence="14">
    <location>
        <begin position="206"/>
        <end position="215"/>
    </location>
</feature>
<dbReference type="InterPro" id="IPR027417">
    <property type="entry name" value="P-loop_NTPase"/>
</dbReference>
<feature type="binding site" evidence="14">
    <location>
        <position position="207"/>
    </location>
    <ligand>
        <name>Mg(2+)</name>
        <dbReference type="ChEBI" id="CHEBI:18420"/>
    </ligand>
</feature>
<feature type="domain" description="HPr(Ser) kinase/phosphorylase N-terminal" evidence="15">
    <location>
        <begin position="10"/>
        <end position="129"/>
    </location>
</feature>
<dbReference type="Pfam" id="PF02603">
    <property type="entry name" value="Hpr_kinase_N"/>
    <property type="match status" value="1"/>
</dbReference>
<dbReference type="RefSeq" id="WP_049726324.1">
    <property type="nucleotide sequence ID" value="NZ_CP012154.1"/>
</dbReference>
<feature type="domain" description="HPr kinase/phosphorylase C-terminal" evidence="16">
    <location>
        <begin position="135"/>
        <end position="304"/>
    </location>
</feature>
<evidence type="ECO:0000256" key="13">
    <source>
        <dbReference type="ARBA" id="ARBA00047657"/>
    </source>
</evidence>
<evidence type="ECO:0000313" key="18">
    <source>
        <dbReference type="Proteomes" id="UP000066624"/>
    </source>
</evidence>
<dbReference type="GO" id="GO:0004712">
    <property type="term" value="F:protein serine/threonine/tyrosine kinase activity"/>
    <property type="evidence" value="ECO:0007669"/>
    <property type="project" value="UniProtKB-UniRule"/>
</dbReference>
<keyword evidence="9 14" id="KW-0418">Kinase</keyword>
<evidence type="ECO:0000259" key="16">
    <source>
        <dbReference type="Pfam" id="PF07475"/>
    </source>
</evidence>
<dbReference type="InterPro" id="IPR028979">
    <property type="entry name" value="Ser_kin/Pase_Hpr-like_N_sf"/>
</dbReference>
<dbReference type="CDD" id="cd01918">
    <property type="entry name" value="HprK_C"/>
    <property type="match status" value="1"/>
</dbReference>
<evidence type="ECO:0000256" key="9">
    <source>
        <dbReference type="ARBA" id="ARBA00022777"/>
    </source>
</evidence>
<dbReference type="SUPFAM" id="SSF75138">
    <property type="entry name" value="HprK N-terminal domain-like"/>
    <property type="match status" value="1"/>
</dbReference>